<dbReference type="PANTHER" id="PTHR30146">
    <property type="entry name" value="LACI-RELATED TRANSCRIPTIONAL REPRESSOR"/>
    <property type="match status" value="1"/>
</dbReference>
<proteinExistence type="predicted"/>
<evidence type="ECO:0000256" key="1">
    <source>
        <dbReference type="ARBA" id="ARBA00022491"/>
    </source>
</evidence>
<dbReference type="InterPro" id="IPR028082">
    <property type="entry name" value="Peripla_BP_I"/>
</dbReference>
<dbReference type="CDD" id="cd01392">
    <property type="entry name" value="HTH_LacI"/>
    <property type="match status" value="1"/>
</dbReference>
<dbReference type="Gene3D" id="1.10.260.40">
    <property type="entry name" value="lambda repressor-like DNA-binding domains"/>
    <property type="match status" value="1"/>
</dbReference>
<dbReference type="AlphaFoldDB" id="A0A382WMA1"/>
<keyword evidence="2" id="KW-0805">Transcription regulation</keyword>
<gene>
    <name evidence="6" type="ORF">METZ01_LOCUS412102</name>
</gene>
<dbReference type="PROSITE" id="PS50932">
    <property type="entry name" value="HTH_LACI_2"/>
    <property type="match status" value="1"/>
</dbReference>
<dbReference type="Pfam" id="PF00356">
    <property type="entry name" value="LacI"/>
    <property type="match status" value="1"/>
</dbReference>
<reference evidence="6" key="1">
    <citation type="submission" date="2018-05" db="EMBL/GenBank/DDBJ databases">
        <authorList>
            <person name="Lanie J.A."/>
            <person name="Ng W.-L."/>
            <person name="Kazmierczak K.M."/>
            <person name="Andrzejewski T.M."/>
            <person name="Davidsen T.M."/>
            <person name="Wayne K.J."/>
            <person name="Tettelin H."/>
            <person name="Glass J.I."/>
            <person name="Rusch D."/>
            <person name="Podicherti R."/>
            <person name="Tsui H.-C.T."/>
            <person name="Winkler M.E."/>
        </authorList>
    </citation>
    <scope>NUCLEOTIDE SEQUENCE</scope>
</reference>
<dbReference type="GO" id="GO:0000976">
    <property type="term" value="F:transcription cis-regulatory region binding"/>
    <property type="evidence" value="ECO:0007669"/>
    <property type="project" value="TreeGrafter"/>
</dbReference>
<evidence type="ECO:0000256" key="2">
    <source>
        <dbReference type="ARBA" id="ARBA00023015"/>
    </source>
</evidence>
<keyword evidence="3" id="KW-0238">DNA-binding</keyword>
<name>A0A382WMA1_9ZZZZ</name>
<evidence type="ECO:0000259" key="5">
    <source>
        <dbReference type="PROSITE" id="PS50932"/>
    </source>
</evidence>
<dbReference type="GO" id="GO:0003700">
    <property type="term" value="F:DNA-binding transcription factor activity"/>
    <property type="evidence" value="ECO:0007669"/>
    <property type="project" value="TreeGrafter"/>
</dbReference>
<feature type="domain" description="HTH lacI-type" evidence="5">
    <location>
        <begin position="6"/>
        <end position="60"/>
    </location>
</feature>
<sequence>MNRKRANSQDVAALAGVSQATVSRAFTPGASVSAKTRQKIEAAAIKLDYQPNIIARSLSMRRSMLIGLLFTNWNHPKAADLLKNITEEVTAHGYKVIVQSPTCNRHTDEVLRDFLQYQVDGVIVF</sequence>
<keyword evidence="4" id="KW-0804">Transcription</keyword>
<evidence type="ECO:0000313" key="6">
    <source>
        <dbReference type="EMBL" id="SVD59248.1"/>
    </source>
</evidence>
<dbReference type="InterPro" id="IPR010982">
    <property type="entry name" value="Lambda_DNA-bd_dom_sf"/>
</dbReference>
<dbReference type="SMART" id="SM00354">
    <property type="entry name" value="HTH_LACI"/>
    <property type="match status" value="1"/>
</dbReference>
<organism evidence="6">
    <name type="scientific">marine metagenome</name>
    <dbReference type="NCBI Taxonomy" id="408172"/>
    <lineage>
        <taxon>unclassified sequences</taxon>
        <taxon>metagenomes</taxon>
        <taxon>ecological metagenomes</taxon>
    </lineage>
</organism>
<dbReference type="EMBL" id="UINC01160540">
    <property type="protein sequence ID" value="SVD59248.1"/>
    <property type="molecule type" value="Genomic_DNA"/>
</dbReference>
<dbReference type="SUPFAM" id="SSF47413">
    <property type="entry name" value="lambda repressor-like DNA-binding domains"/>
    <property type="match status" value="1"/>
</dbReference>
<protein>
    <recommendedName>
        <fullName evidence="5">HTH lacI-type domain-containing protein</fullName>
    </recommendedName>
</protein>
<dbReference type="PANTHER" id="PTHR30146:SF95">
    <property type="entry name" value="RIBOSE OPERON REPRESSOR"/>
    <property type="match status" value="1"/>
</dbReference>
<dbReference type="SUPFAM" id="SSF53822">
    <property type="entry name" value="Periplasmic binding protein-like I"/>
    <property type="match status" value="1"/>
</dbReference>
<evidence type="ECO:0000256" key="3">
    <source>
        <dbReference type="ARBA" id="ARBA00023125"/>
    </source>
</evidence>
<accession>A0A382WMA1</accession>
<dbReference type="InterPro" id="IPR000843">
    <property type="entry name" value="HTH_LacI"/>
</dbReference>
<feature type="non-terminal residue" evidence="6">
    <location>
        <position position="125"/>
    </location>
</feature>
<keyword evidence="1" id="KW-0678">Repressor</keyword>
<dbReference type="Gene3D" id="3.40.50.2300">
    <property type="match status" value="1"/>
</dbReference>
<evidence type="ECO:0000256" key="4">
    <source>
        <dbReference type="ARBA" id="ARBA00023163"/>
    </source>
</evidence>